<sequence>MSTTDTPISHKKPRFLGIFLVTSLIGVLLISFSVYRASLELEVVHEVDNMHRLIPAMLGEPALTRIARGEHPLAPGEARLPGDPAYRFFVISDGGLRPLQSGSAADLRLLESIDLESTRVNERGGYFEADGAIRTWVKFPNRDNTRTLLVVHRFSSAGAGALAHVYQQRMIIPVAFYLWLTVWVSLILNHLLRELHAQKDQLQQMALHDALTGLPNRKLMQDRLSKLILASRRDGQQFAFGVIDLNGFKKVNDTHGHFYGDELLRQAAKRIEGALRAADTAARFGGDEFTVLLSPADWATCLTVLDRIQAALNAPYILSDTQVTVSASIGVAIFPVHGKDADTLLFNADLAMYAAKAKGGGISVFEPGAAGQSKDASASIARAGGGASAYTN</sequence>
<dbReference type="CDD" id="cd01949">
    <property type="entry name" value="GGDEF"/>
    <property type="match status" value="1"/>
</dbReference>
<dbReference type="OrthoDB" id="9812358at2"/>
<dbReference type="PANTHER" id="PTHR46663:SF2">
    <property type="entry name" value="GGDEF DOMAIN-CONTAINING PROTEIN"/>
    <property type="match status" value="1"/>
</dbReference>
<keyword evidence="2" id="KW-0472">Membrane</keyword>
<gene>
    <name evidence="4" type="ORF">SCL_1453</name>
</gene>
<dbReference type="InParanoid" id="A0A1B4XG06"/>
<keyword evidence="5" id="KW-1185">Reference proteome</keyword>
<dbReference type="InterPro" id="IPR000160">
    <property type="entry name" value="GGDEF_dom"/>
</dbReference>
<accession>A0A1B4XG06</accession>
<proteinExistence type="predicted"/>
<dbReference type="RefSeq" id="WP_148665026.1">
    <property type="nucleotide sequence ID" value="NZ_AP014879.1"/>
</dbReference>
<dbReference type="KEGG" id="slim:SCL_1453"/>
<dbReference type="Gene3D" id="3.30.70.270">
    <property type="match status" value="1"/>
</dbReference>
<dbReference type="PANTHER" id="PTHR46663">
    <property type="entry name" value="DIGUANYLATE CYCLASE DGCT-RELATED"/>
    <property type="match status" value="1"/>
</dbReference>
<name>A0A1B4XG06_9GAMM</name>
<feature type="domain" description="GGDEF" evidence="3">
    <location>
        <begin position="236"/>
        <end position="367"/>
    </location>
</feature>
<evidence type="ECO:0000313" key="4">
    <source>
        <dbReference type="EMBL" id="BAV33764.1"/>
    </source>
</evidence>
<dbReference type="PROSITE" id="PS50887">
    <property type="entry name" value="GGDEF"/>
    <property type="match status" value="1"/>
</dbReference>
<dbReference type="GO" id="GO:0003824">
    <property type="term" value="F:catalytic activity"/>
    <property type="evidence" value="ECO:0007669"/>
    <property type="project" value="UniProtKB-ARBA"/>
</dbReference>
<comment type="cofactor">
    <cofactor evidence="1">
        <name>Mg(2+)</name>
        <dbReference type="ChEBI" id="CHEBI:18420"/>
    </cofactor>
</comment>
<dbReference type="SUPFAM" id="SSF55073">
    <property type="entry name" value="Nucleotide cyclase"/>
    <property type="match status" value="1"/>
</dbReference>
<feature type="transmembrane region" description="Helical" evidence="2">
    <location>
        <begin position="15"/>
        <end position="35"/>
    </location>
</feature>
<dbReference type="SMART" id="SM00267">
    <property type="entry name" value="GGDEF"/>
    <property type="match status" value="1"/>
</dbReference>
<reference evidence="4 5" key="1">
    <citation type="submission" date="2015-05" db="EMBL/GenBank/DDBJ databases">
        <title>Complete genome sequence of a sulfur-oxidizing gammaproteobacterium strain HA5.</title>
        <authorList>
            <person name="Miura A."/>
            <person name="Kojima H."/>
            <person name="Fukui M."/>
        </authorList>
    </citation>
    <scope>NUCLEOTIDE SEQUENCE [LARGE SCALE GENOMIC DNA]</scope>
    <source>
        <strain evidence="4 5">HA5</strain>
    </source>
</reference>
<dbReference type="InterPro" id="IPR029787">
    <property type="entry name" value="Nucleotide_cyclase"/>
</dbReference>
<feature type="transmembrane region" description="Helical" evidence="2">
    <location>
        <begin position="174"/>
        <end position="192"/>
    </location>
</feature>
<protein>
    <submittedName>
        <fullName evidence="4">Diguanylate cyclase</fullName>
    </submittedName>
</protein>
<dbReference type="NCBIfam" id="TIGR00254">
    <property type="entry name" value="GGDEF"/>
    <property type="match status" value="1"/>
</dbReference>
<dbReference type="InterPro" id="IPR043128">
    <property type="entry name" value="Rev_trsase/Diguanyl_cyclase"/>
</dbReference>
<evidence type="ECO:0000313" key="5">
    <source>
        <dbReference type="Proteomes" id="UP000243180"/>
    </source>
</evidence>
<organism evidence="4 5">
    <name type="scientific">Sulfuricaulis limicola</name>
    <dbReference type="NCBI Taxonomy" id="1620215"/>
    <lineage>
        <taxon>Bacteria</taxon>
        <taxon>Pseudomonadati</taxon>
        <taxon>Pseudomonadota</taxon>
        <taxon>Gammaproteobacteria</taxon>
        <taxon>Acidiferrobacterales</taxon>
        <taxon>Acidiferrobacteraceae</taxon>
        <taxon>Sulfuricaulis</taxon>
    </lineage>
</organism>
<dbReference type="InterPro" id="IPR052163">
    <property type="entry name" value="DGC-Regulatory_Protein"/>
</dbReference>
<dbReference type="EMBL" id="AP014879">
    <property type="protein sequence ID" value="BAV33764.1"/>
    <property type="molecule type" value="Genomic_DNA"/>
</dbReference>
<evidence type="ECO:0000256" key="1">
    <source>
        <dbReference type="ARBA" id="ARBA00001946"/>
    </source>
</evidence>
<keyword evidence="2" id="KW-1133">Transmembrane helix</keyword>
<evidence type="ECO:0000259" key="3">
    <source>
        <dbReference type="PROSITE" id="PS50887"/>
    </source>
</evidence>
<dbReference type="Proteomes" id="UP000243180">
    <property type="component" value="Chromosome"/>
</dbReference>
<keyword evidence="2" id="KW-0812">Transmembrane</keyword>
<dbReference type="FunFam" id="3.30.70.270:FF:000001">
    <property type="entry name" value="Diguanylate cyclase domain protein"/>
    <property type="match status" value="1"/>
</dbReference>
<evidence type="ECO:0000256" key="2">
    <source>
        <dbReference type="SAM" id="Phobius"/>
    </source>
</evidence>
<dbReference type="Pfam" id="PF00990">
    <property type="entry name" value="GGDEF"/>
    <property type="match status" value="1"/>
</dbReference>
<dbReference type="AlphaFoldDB" id="A0A1B4XG06"/>